<feature type="domain" description="PTHB1 hairpin" evidence="4">
    <location>
        <begin position="469"/>
        <end position="565"/>
    </location>
</feature>
<dbReference type="AlphaFoldDB" id="A0A8S3X9P1"/>
<dbReference type="InterPro" id="IPR026511">
    <property type="entry name" value="PTHB1"/>
</dbReference>
<feature type="domain" description="PTHB1 N-terminal" evidence="2">
    <location>
        <begin position="2"/>
        <end position="187"/>
    </location>
</feature>
<feature type="coiled-coil region" evidence="1">
    <location>
        <begin position="478"/>
        <end position="505"/>
    </location>
</feature>
<name>A0A8S3X9P1_PARAO</name>
<comment type="caution">
    <text evidence="5">The sequence shown here is derived from an EMBL/GenBank/DDBJ whole genome shotgun (WGS) entry which is preliminary data.</text>
</comment>
<dbReference type="InterPro" id="IPR055363">
    <property type="entry name" value="PTHB1_hp_dom"/>
</dbReference>
<dbReference type="Pfam" id="PF23337">
    <property type="entry name" value="PTHB1_pf"/>
    <property type="match status" value="1"/>
</dbReference>
<feature type="domain" description="PTHB1 platform" evidence="3">
    <location>
        <begin position="350"/>
        <end position="455"/>
    </location>
</feature>
<dbReference type="Pfam" id="PF23338">
    <property type="entry name" value="PTHB1_hp"/>
    <property type="match status" value="1"/>
</dbReference>
<evidence type="ECO:0000256" key="1">
    <source>
        <dbReference type="SAM" id="Coils"/>
    </source>
</evidence>
<dbReference type="Proteomes" id="UP000691718">
    <property type="component" value="Unassembled WGS sequence"/>
</dbReference>
<reference evidence="5" key="1">
    <citation type="submission" date="2021-04" db="EMBL/GenBank/DDBJ databases">
        <authorList>
            <person name="Tunstrom K."/>
        </authorList>
    </citation>
    <scope>NUCLEOTIDE SEQUENCE</scope>
</reference>
<evidence type="ECO:0000259" key="3">
    <source>
        <dbReference type="Pfam" id="PF23337"/>
    </source>
</evidence>
<dbReference type="OrthoDB" id="10262646at2759"/>
<accession>A0A8S3X9P1</accession>
<proteinExistence type="predicted"/>
<evidence type="ECO:0000313" key="5">
    <source>
        <dbReference type="EMBL" id="CAG5012414.1"/>
    </source>
</evidence>
<keyword evidence="6" id="KW-1185">Reference proteome</keyword>
<dbReference type="EMBL" id="CAJQZP010001037">
    <property type="protein sequence ID" value="CAG5012414.1"/>
    <property type="molecule type" value="Genomic_DNA"/>
</dbReference>
<organism evidence="5 6">
    <name type="scientific">Parnassius apollo</name>
    <name type="common">Apollo butterfly</name>
    <name type="synonym">Papilio apollo</name>
    <dbReference type="NCBI Taxonomy" id="110799"/>
    <lineage>
        <taxon>Eukaryota</taxon>
        <taxon>Metazoa</taxon>
        <taxon>Ecdysozoa</taxon>
        <taxon>Arthropoda</taxon>
        <taxon>Hexapoda</taxon>
        <taxon>Insecta</taxon>
        <taxon>Pterygota</taxon>
        <taxon>Neoptera</taxon>
        <taxon>Endopterygota</taxon>
        <taxon>Lepidoptera</taxon>
        <taxon>Glossata</taxon>
        <taxon>Ditrysia</taxon>
        <taxon>Papilionoidea</taxon>
        <taxon>Papilionidae</taxon>
        <taxon>Parnassiinae</taxon>
        <taxon>Parnassini</taxon>
        <taxon>Parnassius</taxon>
        <taxon>Parnassius</taxon>
    </lineage>
</organism>
<evidence type="ECO:0000259" key="4">
    <source>
        <dbReference type="Pfam" id="PF23338"/>
    </source>
</evidence>
<dbReference type="GO" id="GO:0016020">
    <property type="term" value="C:membrane"/>
    <property type="evidence" value="ECO:0007669"/>
    <property type="project" value="TreeGrafter"/>
</dbReference>
<dbReference type="GO" id="GO:0034464">
    <property type="term" value="C:BBSome"/>
    <property type="evidence" value="ECO:0007669"/>
    <property type="project" value="InterPro"/>
</dbReference>
<sequence length="676" mass="77505">MCMFDDILIPGPVSYVPSSDLFIICKSTWTLEIYSYQQLRELSELSLRKNKNNIPQWTYNAGEEISSVQVIRTSNNFSSIIALGERHLYAFQDNGLMKHLIRLDYTPICFHCYLIGWYYEPGARLLVMVVSDDSRLFVYEGTTLLWACDLMTKTLSISRCFLNSLPGGIVSLAPNGVLTVSYLGTEPDLNPTVNLMNEPVDPEQIQAELETIEESLKQIAADDKGVAAEFTHVEKSIVIKANVGKPVQNTFEQTTQDSVLQFLNCPLIVMITCEDPKLIQSIQITYICSPPFEFSESTKCIDDINGTEIIETRVFLLNEHDLSDTQIKILFTIVDQTGKIITLYKSVLLPLSLYCTINDTIWDNQLKLNINVNETCLDFRHIFTDFMPDQLIKLDNVANTITFKYRTTGNTVTLKGEEQEYSIESNDFPEISSILVYFLCKLNEHYMHSNIAIRLTLKPSMDFILQMIHRFSKSIETHSKERIKLKKLEDDLDTLQRQFTVIQKKLLVQYGSLPPGDCDPLEFLMRDTHERLTRIVQEIIQSKDVVCRAGCTLAAIGNLIVCILRNISTDTFKVSLIEEMLSLDSLHNYCQEWEEVVTQSSGYVSIKILNKTDKDKEKLAPVMEQEILSHINMKRFLKQLRIILEKVFEEEYVGNIEDSEDKENKIVRTEELVEII</sequence>
<dbReference type="InterPro" id="IPR055362">
    <property type="entry name" value="PTHB1_pf_dom"/>
</dbReference>
<gene>
    <name evidence="5" type="ORF">PAPOLLO_LOCUS15788</name>
</gene>
<evidence type="ECO:0000313" key="6">
    <source>
        <dbReference type="Proteomes" id="UP000691718"/>
    </source>
</evidence>
<evidence type="ECO:0000259" key="2">
    <source>
        <dbReference type="Pfam" id="PF14727"/>
    </source>
</evidence>
<keyword evidence="1" id="KW-0175">Coiled coil</keyword>
<protein>
    <submittedName>
        <fullName evidence="5">(apollo) hypothetical protein</fullName>
    </submittedName>
</protein>
<dbReference type="GO" id="GO:0060271">
    <property type="term" value="P:cilium assembly"/>
    <property type="evidence" value="ECO:0007669"/>
    <property type="project" value="TreeGrafter"/>
</dbReference>
<dbReference type="PANTHER" id="PTHR20991">
    <property type="entry name" value="PARATHYROID HORMONE-RESPONSIVE B1 GENE"/>
    <property type="match status" value="1"/>
</dbReference>
<dbReference type="PANTHER" id="PTHR20991:SF0">
    <property type="entry name" value="PROTEIN PTHB1"/>
    <property type="match status" value="1"/>
</dbReference>
<dbReference type="Pfam" id="PF14727">
    <property type="entry name" value="PHTB1_N"/>
    <property type="match status" value="1"/>
</dbReference>
<dbReference type="InterPro" id="IPR028073">
    <property type="entry name" value="PHTB1_N_dom"/>
</dbReference>